<accession>A0A183N1D3</accession>
<feature type="compositionally biased region" description="Basic and acidic residues" evidence="1">
    <location>
        <begin position="86"/>
        <end position="95"/>
    </location>
</feature>
<protein>
    <submittedName>
        <fullName evidence="2">Uncharacterized protein</fullName>
    </submittedName>
</protein>
<organism evidence="2 3">
    <name type="scientific">Schistosoma margrebowiei</name>
    <dbReference type="NCBI Taxonomy" id="48269"/>
    <lineage>
        <taxon>Eukaryota</taxon>
        <taxon>Metazoa</taxon>
        <taxon>Spiralia</taxon>
        <taxon>Lophotrochozoa</taxon>
        <taxon>Platyhelminthes</taxon>
        <taxon>Trematoda</taxon>
        <taxon>Digenea</taxon>
        <taxon>Strigeidida</taxon>
        <taxon>Schistosomatoidea</taxon>
        <taxon>Schistosomatidae</taxon>
        <taxon>Schistosoma</taxon>
    </lineage>
</organism>
<reference evidence="2 3" key="1">
    <citation type="submission" date="2018-11" db="EMBL/GenBank/DDBJ databases">
        <authorList>
            <consortium name="Pathogen Informatics"/>
        </authorList>
    </citation>
    <scope>NUCLEOTIDE SEQUENCE [LARGE SCALE GENOMIC DNA]</scope>
    <source>
        <strain evidence="2 3">Zambia</strain>
    </source>
</reference>
<sequence length="95" mass="11250">MEAHVVGRLGQVMYEVKLASDMWTRQRNQLRKRIAPDRPTQGVNLPFDILPDTFNLPGAPSQEDQQQADLRPRRWPLRQRRSKVKMQVDPRNVRY</sequence>
<proteinExistence type="predicted"/>
<dbReference type="STRING" id="48269.A0A183N1D3"/>
<evidence type="ECO:0000313" key="3">
    <source>
        <dbReference type="Proteomes" id="UP000277204"/>
    </source>
</evidence>
<name>A0A183N1D3_9TREM</name>
<evidence type="ECO:0000313" key="2">
    <source>
        <dbReference type="EMBL" id="VDP41990.1"/>
    </source>
</evidence>
<keyword evidence="3" id="KW-1185">Reference proteome</keyword>
<evidence type="ECO:0000256" key="1">
    <source>
        <dbReference type="SAM" id="MobiDB-lite"/>
    </source>
</evidence>
<gene>
    <name evidence="2" type="ORF">SMRZ_LOCUS22108</name>
</gene>
<feature type="compositionally biased region" description="Basic residues" evidence="1">
    <location>
        <begin position="73"/>
        <end position="84"/>
    </location>
</feature>
<dbReference type="EMBL" id="UZAI01018999">
    <property type="protein sequence ID" value="VDP41990.1"/>
    <property type="molecule type" value="Genomic_DNA"/>
</dbReference>
<feature type="region of interest" description="Disordered" evidence="1">
    <location>
        <begin position="52"/>
        <end position="95"/>
    </location>
</feature>
<dbReference type="AlphaFoldDB" id="A0A183N1D3"/>
<dbReference type="Proteomes" id="UP000277204">
    <property type="component" value="Unassembled WGS sequence"/>
</dbReference>